<dbReference type="InterPro" id="IPR001322">
    <property type="entry name" value="Lamin_tail_dom"/>
</dbReference>
<gene>
    <name evidence="6" type="ORF">EDE15_0480</name>
</gene>
<feature type="active site" description="Nucleophile" evidence="1">
    <location>
        <position position="251"/>
    </location>
</feature>
<keyword evidence="7" id="KW-1185">Reference proteome</keyword>
<feature type="disulfide bond" evidence="2">
    <location>
        <begin position="206"/>
        <end position="207"/>
    </location>
</feature>
<organism evidence="6 7">
    <name type="scientific">Edaphobacter aggregans</name>
    <dbReference type="NCBI Taxonomy" id="570835"/>
    <lineage>
        <taxon>Bacteria</taxon>
        <taxon>Pseudomonadati</taxon>
        <taxon>Acidobacteriota</taxon>
        <taxon>Terriglobia</taxon>
        <taxon>Terriglobales</taxon>
        <taxon>Acidobacteriaceae</taxon>
        <taxon>Edaphobacter</taxon>
    </lineage>
</organism>
<keyword evidence="4" id="KW-0472">Membrane</keyword>
<protein>
    <submittedName>
        <fullName evidence="6">Lamin tail-like protein</fullName>
    </submittedName>
</protein>
<evidence type="ECO:0000256" key="2">
    <source>
        <dbReference type="PIRSR" id="PIRSR638964-3"/>
    </source>
</evidence>
<evidence type="ECO:0000256" key="3">
    <source>
        <dbReference type="SAM" id="MobiDB-lite"/>
    </source>
</evidence>
<evidence type="ECO:0000256" key="1">
    <source>
        <dbReference type="PIRSR" id="PIRSR638964-1"/>
    </source>
</evidence>
<reference evidence="6 7" key="1">
    <citation type="submission" date="2018-12" db="EMBL/GenBank/DDBJ databases">
        <title>Sequencing of bacterial isolates from soil warming experiment in Harvard Forest, Massachusetts, USA.</title>
        <authorList>
            <person name="Deangelis K."/>
        </authorList>
    </citation>
    <scope>NUCLEOTIDE SEQUENCE [LARGE SCALE GENOMIC DNA]</scope>
    <source>
        <strain evidence="6 7">EB153</strain>
    </source>
</reference>
<dbReference type="PROSITE" id="PS51841">
    <property type="entry name" value="LTD"/>
    <property type="match status" value="1"/>
</dbReference>
<evidence type="ECO:0000313" key="6">
    <source>
        <dbReference type="EMBL" id="RSL15009.1"/>
    </source>
</evidence>
<feature type="active site" description="Proton donor" evidence="1">
    <location>
        <position position="329"/>
    </location>
</feature>
<keyword evidence="2" id="KW-1015">Disulfide bond</keyword>
<feature type="region of interest" description="Disordered" evidence="3">
    <location>
        <begin position="1135"/>
        <end position="1157"/>
    </location>
</feature>
<feature type="domain" description="LTD" evidence="5">
    <location>
        <begin position="469"/>
        <end position="611"/>
    </location>
</feature>
<accession>A0A428MDR1</accession>
<dbReference type="GO" id="GO:0045490">
    <property type="term" value="P:pectin catabolic process"/>
    <property type="evidence" value="ECO:0007669"/>
    <property type="project" value="TreeGrafter"/>
</dbReference>
<dbReference type="SUPFAM" id="SSF49899">
    <property type="entry name" value="Concanavalin A-like lectins/glucanases"/>
    <property type="match status" value="1"/>
</dbReference>
<keyword evidence="4" id="KW-0812">Transmembrane</keyword>
<feature type="disulfide bond" evidence="2">
    <location>
        <begin position="43"/>
        <end position="53"/>
    </location>
</feature>
<dbReference type="InterPro" id="IPR038964">
    <property type="entry name" value="ABFB"/>
</dbReference>
<comment type="caution">
    <text evidence="6">The sequence shown here is derived from an EMBL/GenBank/DDBJ whole genome shotgun (WGS) entry which is preliminary data.</text>
</comment>
<dbReference type="Pfam" id="PF10633">
    <property type="entry name" value="NPCBM_assoc"/>
    <property type="match status" value="1"/>
</dbReference>
<evidence type="ECO:0000259" key="5">
    <source>
        <dbReference type="PROSITE" id="PS51841"/>
    </source>
</evidence>
<dbReference type="SUPFAM" id="SSF74853">
    <property type="entry name" value="Lamin A/C globular tail domain"/>
    <property type="match status" value="1"/>
</dbReference>
<dbReference type="RefSeq" id="WP_125483804.1">
    <property type="nucleotide sequence ID" value="NZ_RSDW01000001.1"/>
</dbReference>
<dbReference type="GO" id="GO:0019566">
    <property type="term" value="P:arabinose metabolic process"/>
    <property type="evidence" value="ECO:0007669"/>
    <property type="project" value="InterPro"/>
</dbReference>
<dbReference type="PANTHER" id="PTHR39447:SF2">
    <property type="entry name" value="ALPHA-L-ARABINOFURANOSIDASE B"/>
    <property type="match status" value="1"/>
</dbReference>
<proteinExistence type="predicted"/>
<evidence type="ECO:0000256" key="4">
    <source>
        <dbReference type="SAM" id="Phobius"/>
    </source>
</evidence>
<dbReference type="EMBL" id="RSDW01000001">
    <property type="protein sequence ID" value="RSL15009.1"/>
    <property type="molecule type" value="Genomic_DNA"/>
</dbReference>
<feature type="disulfide bond" evidence="2">
    <location>
        <begin position="111"/>
        <end position="116"/>
    </location>
</feature>
<dbReference type="Pfam" id="PF00932">
    <property type="entry name" value="LTD"/>
    <property type="match status" value="1"/>
</dbReference>
<keyword evidence="4" id="KW-1133">Transmembrane helix</keyword>
<dbReference type="Gene3D" id="2.60.120.200">
    <property type="match status" value="1"/>
</dbReference>
<dbReference type="InterPro" id="IPR036415">
    <property type="entry name" value="Lamin_tail_dom_sf"/>
</dbReference>
<dbReference type="Proteomes" id="UP000269669">
    <property type="component" value="Unassembled WGS sequence"/>
</dbReference>
<dbReference type="GO" id="GO:0046556">
    <property type="term" value="F:alpha-L-arabinofuranosidase activity"/>
    <property type="evidence" value="ECO:0007669"/>
    <property type="project" value="InterPro"/>
</dbReference>
<dbReference type="InterPro" id="IPR015289">
    <property type="entry name" value="A-L-arabinofuranosidase_B_cat"/>
</dbReference>
<dbReference type="InterPro" id="IPR018905">
    <property type="entry name" value="A-galactase_NEW3"/>
</dbReference>
<name>A0A428MDR1_9BACT</name>
<dbReference type="AlphaFoldDB" id="A0A428MDR1"/>
<dbReference type="Pfam" id="PF09206">
    <property type="entry name" value="ArabFuran-catal"/>
    <property type="match status" value="1"/>
</dbReference>
<sequence>MKTKIDFVLRLALMFMVVGAIFAIAQQSPTRNDVPSHRPQGPCDIYAASGAPCVAAHSTTRALYATYNGPLYQILRQSDGKTLDIGIVQSAASSVNDPGGYADAAAQDKFCAGTYCWNSIIYDQSPKHNDLTQAPRGGFGGPALGGFNNLPIADMAPITIMGHKVYGVFIEPGMGLRQNDAKGTAVDDQAEGQYWVVNGKHFNAGCCFDYGNAEIDSRDDDNGTMETLYFGNATPWYSGAGKGPWIMTDQENNLVGCVNDDGTKGCPNLPSIPWHFVTAIGKGEPHHWTSMGGDAQKGALSVMFDGHRVNSTYDPMRKQGAILLGNGGDNSVGSQGTFYEGAMTAAGTFPSNAIDQLVQANIVAARYDVTPLSLTPTATPTTPAGPQTFTPASSRDFTVTFTNTTGTPVTDVSLSISVPSKQWASVVSGTTETSKTFAQQIAPGGSVSATFKVTSGPAAFNGDLVGNASWMNPTSGKKQVETTVGKVRNARPVKINEFRVTSGSPRNPTNSFIELYNAGPQSVDISNWTLTEHPARQAIFSMVKIPAGTKLMAGGFYLLGLSNSGLAVPARAGDSIIQVRNTEGMSVGDTINIGTGSSAELRKIASLGTPASDHTMLWQSLPEEPVITVPAGSTNVPVENVSGFAVGQKIALGYGSTYPFVANTVEQYEIATVTAVGKPGTQAYLAMDAPAGATNIKVTSLSNISIGDKIRLDIDSVGHGIETVTVTQVGSAANQTNLSAPASAGATRISVRRGDGFAAGDRITVGTPASKQVVTVTAVGSPGSDGTPIDFTPAFIKSHGVSEWVVAPGTGLELAAPLRFNHAANLPFSDRGTGISFQPATAFAHLSNEPVQALGTGITLDRPLTDNHAIHTAVRDAEVKTAGYQGTPTPNQWFGGPELTTKSPQFGRTLTVEEGSFVLRDSSGVVADSLNYGGLVDPWAAEGDQAVSGAELSGCYAPAPGSVFNPWSTVVAPVAINTSAGRFPDGADTDSNCSDFLTQAGASFSAASAAGATNIKVASTEGFRPGQTLHIGSGANTETAVIATVGTAGATTVRTSTDVGATVLPATSVTGFNKGQTITIDEGANSETAVVSSIRARGVATITVAAPLTREHSAGAQISGSGITLNTPLTRTHIDGEQVSDDVPTPGAPNRYHGINR</sequence>
<feature type="transmembrane region" description="Helical" evidence="4">
    <location>
        <begin position="7"/>
        <end position="25"/>
    </location>
</feature>
<dbReference type="PANTHER" id="PTHR39447">
    <property type="entry name" value="ALPHA-L-ARABINOFURANOSIDASE B"/>
    <property type="match status" value="1"/>
</dbReference>
<dbReference type="Gene3D" id="2.60.40.1260">
    <property type="entry name" value="Lamin Tail domain"/>
    <property type="match status" value="1"/>
</dbReference>
<dbReference type="InterPro" id="IPR013320">
    <property type="entry name" value="ConA-like_dom_sf"/>
</dbReference>
<evidence type="ECO:0000313" key="7">
    <source>
        <dbReference type="Proteomes" id="UP000269669"/>
    </source>
</evidence>
<dbReference type="OrthoDB" id="9804807at2"/>
<dbReference type="GO" id="GO:0031221">
    <property type="term" value="P:arabinan metabolic process"/>
    <property type="evidence" value="ECO:0007669"/>
    <property type="project" value="InterPro"/>
</dbReference>